<name>A0ACB8CTL4_DERSI</name>
<dbReference type="Proteomes" id="UP000821865">
    <property type="component" value="Chromosome 5"/>
</dbReference>
<evidence type="ECO:0000313" key="2">
    <source>
        <dbReference type="Proteomes" id="UP000821865"/>
    </source>
</evidence>
<keyword evidence="2" id="KW-1185">Reference proteome</keyword>
<reference evidence="1" key="1">
    <citation type="submission" date="2020-05" db="EMBL/GenBank/DDBJ databases">
        <title>Large-scale comparative analyses of tick genomes elucidate their genetic diversity and vector capacities.</title>
        <authorList>
            <person name="Jia N."/>
            <person name="Wang J."/>
            <person name="Shi W."/>
            <person name="Du L."/>
            <person name="Sun Y."/>
            <person name="Zhan W."/>
            <person name="Jiang J."/>
            <person name="Wang Q."/>
            <person name="Zhang B."/>
            <person name="Ji P."/>
            <person name="Sakyi L.B."/>
            <person name="Cui X."/>
            <person name="Yuan T."/>
            <person name="Jiang B."/>
            <person name="Yang W."/>
            <person name="Lam T.T.-Y."/>
            <person name="Chang Q."/>
            <person name="Ding S."/>
            <person name="Wang X."/>
            <person name="Zhu J."/>
            <person name="Ruan X."/>
            <person name="Zhao L."/>
            <person name="Wei J."/>
            <person name="Que T."/>
            <person name="Du C."/>
            <person name="Cheng J."/>
            <person name="Dai P."/>
            <person name="Han X."/>
            <person name="Huang E."/>
            <person name="Gao Y."/>
            <person name="Liu J."/>
            <person name="Shao H."/>
            <person name="Ye R."/>
            <person name="Li L."/>
            <person name="Wei W."/>
            <person name="Wang X."/>
            <person name="Wang C."/>
            <person name="Yang T."/>
            <person name="Huo Q."/>
            <person name="Li W."/>
            <person name="Guo W."/>
            <person name="Chen H."/>
            <person name="Zhou L."/>
            <person name="Ni X."/>
            <person name="Tian J."/>
            <person name="Zhou Y."/>
            <person name="Sheng Y."/>
            <person name="Liu T."/>
            <person name="Pan Y."/>
            <person name="Xia L."/>
            <person name="Li J."/>
            <person name="Zhao F."/>
            <person name="Cao W."/>
        </authorList>
    </citation>
    <scope>NUCLEOTIDE SEQUENCE</scope>
    <source>
        <strain evidence="1">Dsil-2018</strain>
    </source>
</reference>
<sequence length="181" mass="20184">MENDVQRRFDPPNNLLQREVYCWNRQYGCEVVLAVSEVCKHFRSECVHHSTFCPKCSETVLCSSLCAHIRSDCSTLVVASTSVSPQELSARDEMITTRATKVLLEKPVVEIKATLHSILSENNAQSNALNDLCQKMNIVMEALTRESRASARQTSQCFAGSAAQCSGIDESVGRRLRDVEQ</sequence>
<comment type="caution">
    <text evidence="1">The sequence shown here is derived from an EMBL/GenBank/DDBJ whole genome shotgun (WGS) entry which is preliminary data.</text>
</comment>
<organism evidence="1 2">
    <name type="scientific">Dermacentor silvarum</name>
    <name type="common">Tick</name>
    <dbReference type="NCBI Taxonomy" id="543639"/>
    <lineage>
        <taxon>Eukaryota</taxon>
        <taxon>Metazoa</taxon>
        <taxon>Ecdysozoa</taxon>
        <taxon>Arthropoda</taxon>
        <taxon>Chelicerata</taxon>
        <taxon>Arachnida</taxon>
        <taxon>Acari</taxon>
        <taxon>Parasitiformes</taxon>
        <taxon>Ixodida</taxon>
        <taxon>Ixodoidea</taxon>
        <taxon>Ixodidae</taxon>
        <taxon>Rhipicephalinae</taxon>
        <taxon>Dermacentor</taxon>
    </lineage>
</organism>
<proteinExistence type="predicted"/>
<dbReference type="EMBL" id="CM023474">
    <property type="protein sequence ID" value="KAH7950354.1"/>
    <property type="molecule type" value="Genomic_DNA"/>
</dbReference>
<protein>
    <submittedName>
        <fullName evidence="1">Uncharacterized protein</fullName>
    </submittedName>
</protein>
<accession>A0ACB8CTL4</accession>
<gene>
    <name evidence="1" type="ORF">HPB49_022812</name>
</gene>
<evidence type="ECO:0000313" key="1">
    <source>
        <dbReference type="EMBL" id="KAH7950354.1"/>
    </source>
</evidence>